<dbReference type="SUPFAM" id="SSF55781">
    <property type="entry name" value="GAF domain-like"/>
    <property type="match status" value="1"/>
</dbReference>
<dbReference type="PANTHER" id="PTHR21021">
    <property type="entry name" value="GAF/PUTATIVE CYTOSKELETAL PROTEIN"/>
    <property type="match status" value="1"/>
</dbReference>
<evidence type="ECO:0000313" key="3">
    <source>
        <dbReference type="EMBL" id="TDG67477.1"/>
    </source>
</evidence>
<sequence length="151" mass="16459">MKQLNTLIGQQLNALLENETNSVSNLSNAAALIFHNYGDVNWAGFYIYNADTKTLDLGPFQGKVACMHIQPESGVVGSAFSQRKSLVVPDVHAFAGHIACDADSNSELVVPIYRNGEPYGVIDIDSPILNRFGAVEKEEVEELADVLSRHI</sequence>
<evidence type="ECO:0000313" key="4">
    <source>
        <dbReference type="Proteomes" id="UP000295681"/>
    </source>
</evidence>
<dbReference type="GO" id="GO:0033745">
    <property type="term" value="F:L-methionine-(R)-S-oxide reductase activity"/>
    <property type="evidence" value="ECO:0007669"/>
    <property type="project" value="TreeGrafter"/>
</dbReference>
<dbReference type="AlphaFoldDB" id="A0A4R5N6R4"/>
<dbReference type="PROSITE" id="PS01320">
    <property type="entry name" value="UPF0067"/>
    <property type="match status" value="1"/>
</dbReference>
<organism evidence="3 4">
    <name type="scientific">Leuconostoc fallax</name>
    <dbReference type="NCBI Taxonomy" id="1251"/>
    <lineage>
        <taxon>Bacteria</taxon>
        <taxon>Bacillati</taxon>
        <taxon>Bacillota</taxon>
        <taxon>Bacilli</taxon>
        <taxon>Lactobacillales</taxon>
        <taxon>Lactobacillaceae</taxon>
        <taxon>Leuconostoc</taxon>
    </lineage>
</organism>
<dbReference type="RefSeq" id="WP_010007056.1">
    <property type="nucleotide sequence ID" value="NZ_JAGYGP010000001.1"/>
</dbReference>
<protein>
    <recommendedName>
        <fullName evidence="2">GAF domain-containing protein</fullName>
    </recommendedName>
</protein>
<gene>
    <name evidence="3" type="ORF">C5L23_001276</name>
</gene>
<dbReference type="PANTHER" id="PTHR21021:SF15">
    <property type="entry name" value="FREE METHIONINE-R-SULFOXIDE REDUCTASE"/>
    <property type="match status" value="1"/>
</dbReference>
<dbReference type="GO" id="GO:0005829">
    <property type="term" value="C:cytosol"/>
    <property type="evidence" value="ECO:0007669"/>
    <property type="project" value="TreeGrafter"/>
</dbReference>
<dbReference type="InterPro" id="IPR051330">
    <property type="entry name" value="Phosphatase_reg/MetRdx"/>
</dbReference>
<evidence type="ECO:0000256" key="1">
    <source>
        <dbReference type="ARBA" id="ARBA00038454"/>
    </source>
</evidence>
<dbReference type="STRING" id="907931.GCA_000165675_01571"/>
<proteinExistence type="inferred from homology"/>
<keyword evidence="4" id="KW-1185">Reference proteome</keyword>
<reference evidence="3 4" key="1">
    <citation type="journal article" date="2019" name="Appl. Microbiol. Biotechnol.">
        <title>Uncovering carbohydrate metabolism through a genotype-phenotype association study of 56 lactic acid bacteria genomes.</title>
        <authorList>
            <person name="Buron-Moles G."/>
            <person name="Chailyan A."/>
            <person name="Dolejs I."/>
            <person name="Forster J."/>
            <person name="Miks M.H."/>
        </authorList>
    </citation>
    <scope>NUCLEOTIDE SEQUENCE [LARGE SCALE GENOMIC DNA]</scope>
    <source>
        <strain evidence="3 4">ATCC 700006</strain>
    </source>
</reference>
<dbReference type="Gene3D" id="3.30.450.40">
    <property type="match status" value="1"/>
</dbReference>
<dbReference type="InterPro" id="IPR029016">
    <property type="entry name" value="GAF-like_dom_sf"/>
</dbReference>
<dbReference type="Proteomes" id="UP000295681">
    <property type="component" value="Unassembled WGS sequence"/>
</dbReference>
<comment type="similarity">
    <text evidence="1">Belongs to the free Met sulfoxide reductase family.</text>
</comment>
<name>A0A4R5N6R4_9LACO</name>
<feature type="domain" description="GAF" evidence="2">
    <location>
        <begin position="43"/>
        <end position="149"/>
    </location>
</feature>
<dbReference type="InterPro" id="IPR003018">
    <property type="entry name" value="GAF"/>
</dbReference>
<evidence type="ECO:0000259" key="2">
    <source>
        <dbReference type="Pfam" id="PF13185"/>
    </source>
</evidence>
<dbReference type="InterPro" id="IPR000614">
    <property type="entry name" value="FRMsr_CS"/>
</dbReference>
<accession>A0A4R5N6R4</accession>
<dbReference type="FunFam" id="3.30.450.40:FF:000008">
    <property type="entry name" value="GAF domain-containing proteins"/>
    <property type="match status" value="1"/>
</dbReference>
<comment type="caution">
    <text evidence="3">The sequence shown here is derived from an EMBL/GenBank/DDBJ whole genome shotgun (WGS) entry which is preliminary data.</text>
</comment>
<dbReference type="EMBL" id="PUFI01000015">
    <property type="protein sequence ID" value="TDG67477.1"/>
    <property type="molecule type" value="Genomic_DNA"/>
</dbReference>
<dbReference type="Pfam" id="PF13185">
    <property type="entry name" value="GAF_2"/>
    <property type="match status" value="1"/>
</dbReference>